<proteinExistence type="predicted"/>
<evidence type="ECO:0000313" key="1">
    <source>
        <dbReference type="EMBL" id="TFK38426.1"/>
    </source>
</evidence>
<accession>A0A5C3M256</accession>
<name>A0A5C3M256_9AGAR</name>
<dbReference type="Proteomes" id="UP000308652">
    <property type="component" value="Unassembled WGS sequence"/>
</dbReference>
<evidence type="ECO:0000313" key="2">
    <source>
        <dbReference type="Proteomes" id="UP000308652"/>
    </source>
</evidence>
<reference evidence="1 2" key="1">
    <citation type="journal article" date="2019" name="Nat. Ecol. Evol.">
        <title>Megaphylogeny resolves global patterns of mushroom evolution.</title>
        <authorList>
            <person name="Varga T."/>
            <person name="Krizsan K."/>
            <person name="Foldi C."/>
            <person name="Dima B."/>
            <person name="Sanchez-Garcia M."/>
            <person name="Sanchez-Ramirez S."/>
            <person name="Szollosi G.J."/>
            <person name="Szarkandi J.G."/>
            <person name="Papp V."/>
            <person name="Albert L."/>
            <person name="Andreopoulos W."/>
            <person name="Angelini C."/>
            <person name="Antonin V."/>
            <person name="Barry K.W."/>
            <person name="Bougher N.L."/>
            <person name="Buchanan P."/>
            <person name="Buyck B."/>
            <person name="Bense V."/>
            <person name="Catcheside P."/>
            <person name="Chovatia M."/>
            <person name="Cooper J."/>
            <person name="Damon W."/>
            <person name="Desjardin D."/>
            <person name="Finy P."/>
            <person name="Geml J."/>
            <person name="Haridas S."/>
            <person name="Hughes K."/>
            <person name="Justo A."/>
            <person name="Karasinski D."/>
            <person name="Kautmanova I."/>
            <person name="Kiss B."/>
            <person name="Kocsube S."/>
            <person name="Kotiranta H."/>
            <person name="LaButti K.M."/>
            <person name="Lechner B.E."/>
            <person name="Liimatainen K."/>
            <person name="Lipzen A."/>
            <person name="Lukacs Z."/>
            <person name="Mihaltcheva S."/>
            <person name="Morgado L.N."/>
            <person name="Niskanen T."/>
            <person name="Noordeloos M.E."/>
            <person name="Ohm R.A."/>
            <person name="Ortiz-Santana B."/>
            <person name="Ovrebo C."/>
            <person name="Racz N."/>
            <person name="Riley R."/>
            <person name="Savchenko A."/>
            <person name="Shiryaev A."/>
            <person name="Soop K."/>
            <person name="Spirin V."/>
            <person name="Szebenyi C."/>
            <person name="Tomsovsky M."/>
            <person name="Tulloss R.E."/>
            <person name="Uehling J."/>
            <person name="Grigoriev I.V."/>
            <person name="Vagvolgyi C."/>
            <person name="Papp T."/>
            <person name="Martin F.M."/>
            <person name="Miettinen O."/>
            <person name="Hibbett D.S."/>
            <person name="Nagy L.G."/>
        </authorList>
    </citation>
    <scope>NUCLEOTIDE SEQUENCE [LARGE SCALE GENOMIC DNA]</scope>
    <source>
        <strain evidence="1 2">CBS 166.37</strain>
    </source>
</reference>
<keyword evidence="2" id="KW-1185">Reference proteome</keyword>
<organism evidence="1 2">
    <name type="scientific">Crucibulum laeve</name>
    <dbReference type="NCBI Taxonomy" id="68775"/>
    <lineage>
        <taxon>Eukaryota</taxon>
        <taxon>Fungi</taxon>
        <taxon>Dikarya</taxon>
        <taxon>Basidiomycota</taxon>
        <taxon>Agaricomycotina</taxon>
        <taxon>Agaricomycetes</taxon>
        <taxon>Agaricomycetidae</taxon>
        <taxon>Agaricales</taxon>
        <taxon>Agaricineae</taxon>
        <taxon>Nidulariaceae</taxon>
        <taxon>Crucibulum</taxon>
    </lineage>
</organism>
<dbReference type="EMBL" id="ML213603">
    <property type="protein sequence ID" value="TFK38426.1"/>
    <property type="molecule type" value="Genomic_DNA"/>
</dbReference>
<sequence length="456" mass="51919">MPLEELTERTGTNLDIHEQTNSNSNPSHKLKEIEEIEEYGITGVSHPKDIARRLVKRLGIRGIKDPRVYANMMYPETDKKAMKSKPLEAWQVHELVVNIEISTSIAVEADSGWKPYDSGEMNAGFNKKTSEGRSEIDAVLDENSEISPQEWGRLNKMMALVEEREKQQSAHKDSQEDATLVKTQIFHPLGSIITDSDSYHLNQRTEDELWMYEQPATYPNLCQPDCQSVKDSDIDSVLSSWFNQGDESQRGVANGDFLDLPADRPPFEQSDNHQEEEINFNEDLASDFFSPRPLSINLYSLQQSRRESFQSEFQSVSSDKRRYSNSSAERIFAQGTPKLFPAEVDPGHFPINQNNTETLNVVSFESEHSETIIQFPVLGGTFSTSHEKKKILGISQLMLKYESHHKSDLVRNQNQKPVSDLLYSFASAARADLCCDYTVPEDTSSRKAIWNYLFCM</sequence>
<gene>
    <name evidence="1" type="ORF">BDQ12DRAFT_683648</name>
</gene>
<dbReference type="AlphaFoldDB" id="A0A5C3M256"/>
<protein>
    <submittedName>
        <fullName evidence="1">Uncharacterized protein</fullName>
    </submittedName>
</protein>